<sequence>MISVVTHVASDSGYGLSDEAAWTLTIKRNPGYGEGSPKASDLPDDVVMGLLTFIVEHPHLAPLLAKKDAAEQ</sequence>
<evidence type="ECO:0000313" key="1">
    <source>
        <dbReference type="EMBL" id="AXH70454.1"/>
    </source>
</evidence>
<accession>A0A345MIS3</accession>
<dbReference type="Proteomes" id="UP000257597">
    <property type="component" value="Segment"/>
</dbReference>
<name>A0A345MIS3_9CAUD</name>
<dbReference type="RefSeq" id="YP_009807181.1">
    <property type="nucleotide sequence ID" value="NC_048021.1"/>
</dbReference>
<evidence type="ECO:0000313" key="2">
    <source>
        <dbReference type="Proteomes" id="UP000257597"/>
    </source>
</evidence>
<keyword evidence="2" id="KW-1185">Reference proteome</keyword>
<reference evidence="2" key="1">
    <citation type="submission" date="2018-07" db="EMBL/GenBank/DDBJ databases">
        <authorList>
            <person name="Quirk P.G."/>
            <person name="Krulwich T.A."/>
        </authorList>
    </citation>
    <scope>NUCLEOTIDE SEQUENCE [LARGE SCALE GENOMIC DNA]</scope>
</reference>
<protein>
    <submittedName>
        <fullName evidence="1">Uncharacterized protein</fullName>
    </submittedName>
</protein>
<dbReference type="GeneID" id="54998057"/>
<gene>
    <name evidence="1" type="primary">67</name>
    <name evidence="1" type="ORF">SEA_DAREDEVIL_67</name>
</gene>
<proteinExistence type="predicted"/>
<dbReference type="KEGG" id="vg:54998057"/>
<organism evidence="1 2">
    <name type="scientific">Gordonia phage Daredevil</name>
    <dbReference type="NCBI Taxonomy" id="2283286"/>
    <lineage>
        <taxon>Viruses</taxon>
        <taxon>Duplodnaviria</taxon>
        <taxon>Heunggongvirae</taxon>
        <taxon>Uroviricota</taxon>
        <taxon>Caudoviricetes</taxon>
        <taxon>Daredevilvirus</taxon>
        <taxon>Daredevilvirus daredevil</taxon>
    </lineage>
</organism>
<dbReference type="EMBL" id="MH590603">
    <property type="protein sequence ID" value="AXH70454.1"/>
    <property type="molecule type" value="Genomic_DNA"/>
</dbReference>